<dbReference type="Proteomes" id="UP000588098">
    <property type="component" value="Unassembled WGS sequence"/>
</dbReference>
<dbReference type="InterPro" id="IPR036291">
    <property type="entry name" value="NAD(P)-bd_dom_sf"/>
</dbReference>
<accession>A0A7W9QD04</accession>
<reference evidence="1 2" key="1">
    <citation type="submission" date="2020-08" db="EMBL/GenBank/DDBJ databases">
        <title>Genomic Encyclopedia of Type Strains, Phase III (KMG-III): the genomes of soil and plant-associated and newly described type strains.</title>
        <authorList>
            <person name="Whitman W."/>
        </authorList>
    </citation>
    <scope>NUCLEOTIDE SEQUENCE [LARGE SCALE GENOMIC DNA]</scope>
    <source>
        <strain evidence="1 2">CECT 8305</strain>
    </source>
</reference>
<dbReference type="Pfam" id="PF02423">
    <property type="entry name" value="OCD_Mu_crystall"/>
    <property type="match status" value="1"/>
</dbReference>
<dbReference type="PIRSF" id="PIRSF001439">
    <property type="entry name" value="CryM"/>
    <property type="match status" value="1"/>
</dbReference>
<keyword evidence="2" id="KW-1185">Reference proteome</keyword>
<dbReference type="InterPro" id="IPR023401">
    <property type="entry name" value="ODC_N"/>
</dbReference>
<proteinExistence type="predicted"/>
<dbReference type="Gene3D" id="3.30.1780.10">
    <property type="entry name" value="ornithine cyclodeaminase, domain 1"/>
    <property type="match status" value="1"/>
</dbReference>
<gene>
    <name evidence="1" type="ORF">FHS42_004918</name>
</gene>
<dbReference type="PANTHER" id="PTHR13812:SF19">
    <property type="entry name" value="KETIMINE REDUCTASE MU-CRYSTALLIN"/>
    <property type="match status" value="1"/>
</dbReference>
<evidence type="ECO:0000313" key="1">
    <source>
        <dbReference type="EMBL" id="MBB5937834.1"/>
    </source>
</evidence>
<dbReference type="EC" id="4.3.1.12" evidence="1"/>
<organism evidence="1 2">
    <name type="scientific">Streptomyces zagrosensis</name>
    <dbReference type="NCBI Taxonomy" id="1042984"/>
    <lineage>
        <taxon>Bacteria</taxon>
        <taxon>Bacillati</taxon>
        <taxon>Actinomycetota</taxon>
        <taxon>Actinomycetes</taxon>
        <taxon>Kitasatosporales</taxon>
        <taxon>Streptomycetaceae</taxon>
        <taxon>Streptomyces</taxon>
    </lineage>
</organism>
<dbReference type="AlphaFoldDB" id="A0A7W9QD04"/>
<keyword evidence="1" id="KW-0456">Lyase</keyword>
<dbReference type="PROSITE" id="PS51318">
    <property type="entry name" value="TAT"/>
    <property type="match status" value="1"/>
</dbReference>
<name>A0A7W9QD04_9ACTN</name>
<sequence length="313" mass="32322">MTRILTRSDLLSLLNADVCLRAMRRGFLQAAAGVAAHKVVADLPFPGVATALLPGVLPGIPAYTVKVNAKFPDAVGPALRGLVCLHSGQDGELLAVLDSATVTTWRTGLSAALATDLLAPADPAGEAIVGVIGAGAQSEMTLTGLARLRSWRRLLVHDTRPERATAFAERHDGQVVETAGEVAAGADIVVLATWPTRPVLDLAATRPGQHLTSLGSDEAGKRELATDVLVAADVYVDDLALARSVGALAADGAPRSAVTLAKALAGHQPPAPRGDRRTVYAPVGLPWQDLALAWTAFQAAQACDAGATVDWLG</sequence>
<dbReference type="Gene3D" id="3.40.50.720">
    <property type="entry name" value="NAD(P)-binding Rossmann-like Domain"/>
    <property type="match status" value="1"/>
</dbReference>
<comment type="caution">
    <text evidence="1">The sequence shown here is derived from an EMBL/GenBank/DDBJ whole genome shotgun (WGS) entry which is preliminary data.</text>
</comment>
<dbReference type="GO" id="GO:0005737">
    <property type="term" value="C:cytoplasm"/>
    <property type="evidence" value="ECO:0007669"/>
    <property type="project" value="TreeGrafter"/>
</dbReference>
<dbReference type="InterPro" id="IPR003462">
    <property type="entry name" value="ODC_Mu_crystall"/>
</dbReference>
<dbReference type="InterPro" id="IPR006311">
    <property type="entry name" value="TAT_signal"/>
</dbReference>
<dbReference type="SUPFAM" id="SSF51735">
    <property type="entry name" value="NAD(P)-binding Rossmann-fold domains"/>
    <property type="match status" value="1"/>
</dbReference>
<protein>
    <submittedName>
        <fullName evidence="1">Ornithine cyclodeaminase</fullName>
        <ecNumber evidence="1">4.3.1.12</ecNumber>
    </submittedName>
</protein>
<dbReference type="RefSeq" id="WP_184575096.1">
    <property type="nucleotide sequence ID" value="NZ_JACHJL010000013.1"/>
</dbReference>
<dbReference type="GO" id="GO:0008473">
    <property type="term" value="F:ornithine cyclodeaminase activity"/>
    <property type="evidence" value="ECO:0007669"/>
    <property type="project" value="UniProtKB-EC"/>
</dbReference>
<evidence type="ECO:0000313" key="2">
    <source>
        <dbReference type="Proteomes" id="UP000588098"/>
    </source>
</evidence>
<dbReference type="PANTHER" id="PTHR13812">
    <property type="entry name" value="KETIMINE REDUCTASE MU-CRYSTALLIN"/>
    <property type="match status" value="1"/>
</dbReference>
<dbReference type="EMBL" id="JACHJL010000013">
    <property type="protein sequence ID" value="MBB5937834.1"/>
    <property type="molecule type" value="Genomic_DNA"/>
</dbReference>